<proteinExistence type="predicted"/>
<dbReference type="PRINTS" id="PR00598">
    <property type="entry name" value="HTHMARR"/>
</dbReference>
<evidence type="ECO:0000256" key="1">
    <source>
        <dbReference type="ARBA" id="ARBA00023015"/>
    </source>
</evidence>
<name>A0A086XZ75_9RHOB</name>
<reference evidence="4 5" key="1">
    <citation type="submission" date="2014-03" db="EMBL/GenBank/DDBJ databases">
        <title>Genome of Haematobacter massiliensis CCUG 47968.</title>
        <authorList>
            <person name="Wang D."/>
            <person name="Wang G."/>
        </authorList>
    </citation>
    <scope>NUCLEOTIDE SEQUENCE [LARGE SCALE GENOMIC DNA]</scope>
    <source>
        <strain evidence="4 5">CCUG 47968</strain>
    </source>
</reference>
<accession>A0A086XZ75</accession>
<evidence type="ECO:0000313" key="4">
    <source>
        <dbReference type="EMBL" id="KFI27325.1"/>
    </source>
</evidence>
<sequence>MPESNTKPTPADQRNAWFIDELTKVSRKIRTLFDARVRAQDLTLSRARVLLRLSEEGGQTQSQLACKLEVEQPSMVGILDGLEKLGYIRREAQESDRRVKNVYLTDTARTKARGLTDFSRRLREDMLEGISPADLETATRVLRVIMQNIDSGKLDG</sequence>
<gene>
    <name evidence="4" type="ORF">CN97_01045</name>
</gene>
<evidence type="ECO:0000313" key="5">
    <source>
        <dbReference type="Proteomes" id="UP000028826"/>
    </source>
</evidence>
<dbReference type="PANTHER" id="PTHR33164">
    <property type="entry name" value="TRANSCRIPTIONAL REGULATOR, MARR FAMILY"/>
    <property type="match status" value="1"/>
</dbReference>
<dbReference type="PANTHER" id="PTHR33164:SF43">
    <property type="entry name" value="HTH-TYPE TRANSCRIPTIONAL REPRESSOR YETL"/>
    <property type="match status" value="1"/>
</dbReference>
<keyword evidence="1" id="KW-0805">Transcription regulation</keyword>
<keyword evidence="5" id="KW-1185">Reference proteome</keyword>
<comment type="caution">
    <text evidence="4">The sequence shown here is derived from an EMBL/GenBank/DDBJ whole genome shotgun (WGS) entry which is preliminary data.</text>
</comment>
<dbReference type="InterPro" id="IPR036388">
    <property type="entry name" value="WH-like_DNA-bd_sf"/>
</dbReference>
<dbReference type="GO" id="GO:0006950">
    <property type="term" value="P:response to stress"/>
    <property type="evidence" value="ECO:0007669"/>
    <property type="project" value="TreeGrafter"/>
</dbReference>
<evidence type="ECO:0000256" key="3">
    <source>
        <dbReference type="ARBA" id="ARBA00023163"/>
    </source>
</evidence>
<dbReference type="InterPro" id="IPR000835">
    <property type="entry name" value="HTH_MarR-typ"/>
</dbReference>
<dbReference type="RefSeq" id="WP_035713023.1">
    <property type="nucleotide sequence ID" value="NZ_CAMIFG010000012.1"/>
</dbReference>
<dbReference type="Proteomes" id="UP000028826">
    <property type="component" value="Unassembled WGS sequence"/>
</dbReference>
<dbReference type="GO" id="GO:0003677">
    <property type="term" value="F:DNA binding"/>
    <property type="evidence" value="ECO:0007669"/>
    <property type="project" value="UniProtKB-KW"/>
</dbReference>
<dbReference type="InterPro" id="IPR039422">
    <property type="entry name" value="MarR/SlyA-like"/>
</dbReference>
<dbReference type="GO" id="GO:0003700">
    <property type="term" value="F:DNA-binding transcription factor activity"/>
    <property type="evidence" value="ECO:0007669"/>
    <property type="project" value="InterPro"/>
</dbReference>
<dbReference type="eggNOG" id="COG1846">
    <property type="taxonomic scope" value="Bacteria"/>
</dbReference>
<dbReference type="Pfam" id="PF01047">
    <property type="entry name" value="MarR"/>
    <property type="match status" value="1"/>
</dbReference>
<dbReference type="EMBL" id="JGYG01000011">
    <property type="protein sequence ID" value="KFI27325.1"/>
    <property type="molecule type" value="Genomic_DNA"/>
</dbReference>
<dbReference type="InterPro" id="IPR023187">
    <property type="entry name" value="Tscrpt_reg_MarR-type_CS"/>
</dbReference>
<dbReference type="SUPFAM" id="SSF46785">
    <property type="entry name" value="Winged helix' DNA-binding domain"/>
    <property type="match status" value="1"/>
</dbReference>
<evidence type="ECO:0000256" key="2">
    <source>
        <dbReference type="ARBA" id="ARBA00023125"/>
    </source>
</evidence>
<keyword evidence="2" id="KW-0238">DNA-binding</keyword>
<keyword evidence="3" id="KW-0804">Transcription</keyword>
<dbReference type="PROSITE" id="PS01117">
    <property type="entry name" value="HTH_MARR_1"/>
    <property type="match status" value="1"/>
</dbReference>
<dbReference type="Gene3D" id="1.10.10.10">
    <property type="entry name" value="Winged helix-like DNA-binding domain superfamily/Winged helix DNA-binding domain"/>
    <property type="match status" value="1"/>
</dbReference>
<dbReference type="AlphaFoldDB" id="A0A086XZ75"/>
<protein>
    <submittedName>
        <fullName evidence="4">MarR family transcriptional regulator</fullName>
    </submittedName>
</protein>
<dbReference type="InterPro" id="IPR036390">
    <property type="entry name" value="WH_DNA-bd_sf"/>
</dbReference>
<dbReference type="OrthoDB" id="8452803at2"/>
<dbReference type="PROSITE" id="PS50995">
    <property type="entry name" value="HTH_MARR_2"/>
    <property type="match status" value="1"/>
</dbReference>
<dbReference type="STRING" id="195105.CN97_01045"/>
<dbReference type="SMART" id="SM00347">
    <property type="entry name" value="HTH_MARR"/>
    <property type="match status" value="1"/>
</dbReference>
<organism evidence="4 5">
    <name type="scientific">Haematobacter massiliensis</name>
    <dbReference type="NCBI Taxonomy" id="195105"/>
    <lineage>
        <taxon>Bacteria</taxon>
        <taxon>Pseudomonadati</taxon>
        <taxon>Pseudomonadota</taxon>
        <taxon>Alphaproteobacteria</taxon>
        <taxon>Rhodobacterales</taxon>
        <taxon>Paracoccaceae</taxon>
        <taxon>Haematobacter</taxon>
    </lineage>
</organism>